<feature type="transmembrane region" description="Helical" evidence="6">
    <location>
        <begin position="95"/>
        <end position="114"/>
    </location>
</feature>
<dbReference type="AlphaFoldDB" id="A0A090DK31"/>
<organism evidence="8 10">
    <name type="scientific">Mesorhizobium plurifarium</name>
    <dbReference type="NCBI Taxonomy" id="69974"/>
    <lineage>
        <taxon>Bacteria</taxon>
        <taxon>Pseudomonadati</taxon>
        <taxon>Pseudomonadota</taxon>
        <taxon>Alphaproteobacteria</taxon>
        <taxon>Hyphomicrobiales</taxon>
        <taxon>Phyllobacteriaceae</taxon>
        <taxon>Mesorhizobium</taxon>
    </lineage>
</organism>
<keyword evidence="3 6" id="KW-0812">Transmembrane</keyword>
<reference evidence="9" key="1">
    <citation type="submission" date="2014-08" db="EMBL/GenBank/DDBJ databases">
        <title>DNA barcoding of Bradysia (Diptera: Sciaridae) for detection of the immature stages on agricultural crops.</title>
        <authorList>
            <person name="Shin S."/>
            <person name="Jung S."/>
            <person name="Heller K."/>
            <person name="Menzel F."/>
            <person name="Hong T.-K."/>
            <person name="Lee H."/>
            <person name="Lee S."/>
        </authorList>
    </citation>
    <scope>NUCLEOTIDE SEQUENCE</scope>
</reference>
<feature type="transmembrane region" description="Helical" evidence="6">
    <location>
        <begin position="192"/>
        <end position="212"/>
    </location>
</feature>
<feature type="domain" description="Strictosidine synthase conserved region" evidence="7">
    <location>
        <begin position="489"/>
        <end position="575"/>
    </location>
</feature>
<dbReference type="InterPro" id="IPR001851">
    <property type="entry name" value="ABC_transp_permease"/>
</dbReference>
<keyword evidence="10" id="KW-1185">Reference proteome</keyword>
<dbReference type="Pfam" id="PF03088">
    <property type="entry name" value="Str_synth"/>
    <property type="match status" value="1"/>
</dbReference>
<reference evidence="10" key="2">
    <citation type="submission" date="2014-08" db="EMBL/GenBank/DDBJ databases">
        <authorList>
            <person name="Moulin L."/>
        </authorList>
    </citation>
    <scope>NUCLEOTIDE SEQUENCE [LARGE SCALE GENOMIC DNA]</scope>
</reference>
<dbReference type="FunFam" id="2.120.10.30:FF:000066">
    <property type="entry name" value="ABC transporter permease protein"/>
    <property type="match status" value="1"/>
</dbReference>
<keyword evidence="5 6" id="KW-0472">Membrane</keyword>
<keyword evidence="4 6" id="KW-1133">Transmembrane helix</keyword>
<evidence type="ECO:0000256" key="2">
    <source>
        <dbReference type="ARBA" id="ARBA00022475"/>
    </source>
</evidence>
<protein>
    <submittedName>
        <fullName evidence="8">Inner-membrane translocator</fullName>
    </submittedName>
</protein>
<feature type="transmembrane region" description="Helical" evidence="6">
    <location>
        <begin position="238"/>
        <end position="262"/>
    </location>
</feature>
<dbReference type="Proteomes" id="UP000182888">
    <property type="component" value="Unassembled WGS sequence"/>
</dbReference>
<dbReference type="Proteomes" id="UP000045285">
    <property type="component" value="Unassembled WGS sequence"/>
</dbReference>
<feature type="transmembrane region" description="Helical" evidence="6">
    <location>
        <begin position="164"/>
        <end position="186"/>
    </location>
</feature>
<dbReference type="Pfam" id="PF20067">
    <property type="entry name" value="SSL_N"/>
    <property type="match status" value="1"/>
</dbReference>
<feature type="transmembrane region" description="Helical" evidence="6">
    <location>
        <begin position="314"/>
        <end position="338"/>
    </location>
</feature>
<dbReference type="Pfam" id="PF02653">
    <property type="entry name" value="BPD_transp_2"/>
    <property type="match status" value="1"/>
</dbReference>
<feature type="transmembrane region" description="Helical" evidence="6">
    <location>
        <begin position="120"/>
        <end position="143"/>
    </location>
</feature>
<dbReference type="Gene3D" id="2.120.10.30">
    <property type="entry name" value="TolB, C-terminal domain"/>
    <property type="match status" value="1"/>
</dbReference>
<name>A0A090DK31_MESPL</name>
<accession>A0A090DK31</accession>
<dbReference type="STRING" id="69974.MPLDJ20_20463"/>
<evidence type="ECO:0000313" key="11">
    <source>
        <dbReference type="Proteomes" id="UP000182888"/>
    </source>
</evidence>
<evidence type="ECO:0000313" key="9">
    <source>
        <dbReference type="EMBL" id="CDX60596.1"/>
    </source>
</evidence>
<dbReference type="SUPFAM" id="SSF63829">
    <property type="entry name" value="Calcium-dependent phosphotriesterase"/>
    <property type="match status" value="1"/>
</dbReference>
<dbReference type="GO" id="GO:0005886">
    <property type="term" value="C:plasma membrane"/>
    <property type="evidence" value="ECO:0007669"/>
    <property type="project" value="UniProtKB-SubCell"/>
</dbReference>
<gene>
    <name evidence="9" type="ORF">MPL1032_30345</name>
    <name evidence="8" type="ORF">MPL3356_150091</name>
</gene>
<evidence type="ECO:0000256" key="3">
    <source>
        <dbReference type="ARBA" id="ARBA00022692"/>
    </source>
</evidence>
<evidence type="ECO:0000256" key="5">
    <source>
        <dbReference type="ARBA" id="ARBA00023136"/>
    </source>
</evidence>
<sequence>MSRGKSISIMSSDTLASLRSRYLPDHLIGEIMSKRWIDNAIPFTALVLTVLVMGSIIPDFLSLSSLSDLARQFAEFGLVVLALTVVMISGGIDLSVASVFSLAVLFSLIGVNVYELPVPAVLAGILGMGMVCGAINGVLIGYLRLRAFLTTLVSLIIFRSLYEIVFVRMSTSIMSGFSMSDLWVFIGEGTVLGIPVSLVITLIIALAWHLVLSRMRPGWRLTAVGGARRSAFNAGINVRFMVFLTYVASSTMCALAGFLFAARLGSTGSDTGVGLEVQALTAAVLGGTAIGGGRGSVAKAIIGSLLVLMLTNGLINLGISGPITSTILGAILLLAVFVDMRWQKHRHRILAKVYVSPAYLSLPPSPQVDAPGSPYVLNDRLRSVEIIGLGEIEGPEDVILDRDDNLYCGTRHGDIVRFFGPDHKRSEVFAHIGGHPLGMAFDKVGNLLVCIGGMGLFQVAPDKTVTKLTDETNRSWFSVVDDSRLRLADDVDVAPDGRIYFSEATIRYEQEDWATDALESRASGRIICYDPRTGKTHTEIPKLVFANGVAMCPDGQSFMFAESWTCSISRYYFDGPKKGRTEKVISNLPGYPDNINRSSDGNYWLALLGMRGPALDLALRMPGFRKRMARRVAPDQWLYPNINTGCVVKFNEKGEILDNLWDLGGLNHPMITSMREHRGWLYLGGVSNNRIGRYRLPDADPNWCAQDAYWGARS</sequence>
<dbReference type="CDD" id="cd06579">
    <property type="entry name" value="TM_PBP1_transp_AraH_like"/>
    <property type="match status" value="1"/>
</dbReference>
<dbReference type="InterPro" id="IPR011042">
    <property type="entry name" value="6-blade_b-propeller_TolB-like"/>
</dbReference>
<dbReference type="PANTHER" id="PTHR32196">
    <property type="entry name" value="ABC TRANSPORTER PERMEASE PROTEIN YPHD-RELATED-RELATED"/>
    <property type="match status" value="1"/>
</dbReference>
<keyword evidence="2" id="KW-1003">Cell membrane</keyword>
<evidence type="ECO:0000256" key="1">
    <source>
        <dbReference type="ARBA" id="ARBA00004651"/>
    </source>
</evidence>
<reference evidence="8" key="3">
    <citation type="submission" date="2014-08" db="EMBL/GenBank/DDBJ databases">
        <authorList>
            <person name="Moulin Lionel"/>
        </authorList>
    </citation>
    <scope>NUCLEOTIDE SEQUENCE [LARGE SCALE GENOMIC DNA]</scope>
</reference>
<dbReference type="GO" id="GO:0022857">
    <property type="term" value="F:transmembrane transporter activity"/>
    <property type="evidence" value="ECO:0007669"/>
    <property type="project" value="InterPro"/>
</dbReference>
<dbReference type="InterPro" id="IPR018119">
    <property type="entry name" value="Strictosidine_synth_cons-reg"/>
</dbReference>
<evidence type="ECO:0000259" key="7">
    <source>
        <dbReference type="Pfam" id="PF03088"/>
    </source>
</evidence>
<feature type="transmembrane region" description="Helical" evidence="6">
    <location>
        <begin position="40"/>
        <end position="57"/>
    </location>
</feature>
<feature type="transmembrane region" description="Helical" evidence="6">
    <location>
        <begin position="69"/>
        <end position="88"/>
    </location>
</feature>
<evidence type="ECO:0000256" key="4">
    <source>
        <dbReference type="ARBA" id="ARBA00022989"/>
    </source>
</evidence>
<evidence type="ECO:0000256" key="6">
    <source>
        <dbReference type="SAM" id="Phobius"/>
    </source>
</evidence>
<comment type="subcellular location">
    <subcellularLocation>
        <location evidence="1">Cell membrane</location>
        <topology evidence="1">Multi-pass membrane protein</topology>
    </subcellularLocation>
</comment>
<dbReference type="EMBL" id="CCMZ01000007">
    <property type="protein sequence ID" value="CDX13846.1"/>
    <property type="molecule type" value="Genomic_DNA"/>
</dbReference>
<proteinExistence type="predicted"/>
<dbReference type="EMBL" id="CCND01000023">
    <property type="protein sequence ID" value="CDX60596.1"/>
    <property type="molecule type" value="Genomic_DNA"/>
</dbReference>
<evidence type="ECO:0000313" key="8">
    <source>
        <dbReference type="EMBL" id="CDX13846.1"/>
    </source>
</evidence>
<evidence type="ECO:0000313" key="10">
    <source>
        <dbReference type="Proteomes" id="UP000045285"/>
    </source>
</evidence>
<reference evidence="11" key="4">
    <citation type="submission" date="2014-08" db="EMBL/GenBank/DDBJ databases">
        <authorList>
            <person name="Edwards T."/>
        </authorList>
    </citation>
    <scope>NUCLEOTIDE SEQUENCE [LARGE SCALE GENOMIC DNA]</scope>
</reference>